<feature type="region of interest" description="Disordered" evidence="1">
    <location>
        <begin position="57"/>
        <end position="151"/>
    </location>
</feature>
<accession>A0A290XAG4</accession>
<dbReference type="Proteomes" id="UP000218968">
    <property type="component" value="Chromosome"/>
</dbReference>
<dbReference type="AlphaFoldDB" id="A0A290XAG4"/>
<dbReference type="Pfam" id="PF11906">
    <property type="entry name" value="DUF3426"/>
    <property type="match status" value="1"/>
</dbReference>
<protein>
    <recommendedName>
        <fullName evidence="5">DUF3426 domain-containing protein</fullName>
    </recommendedName>
</protein>
<feature type="compositionally biased region" description="Low complexity" evidence="1">
    <location>
        <begin position="84"/>
        <end position="107"/>
    </location>
</feature>
<evidence type="ECO:0000313" key="4">
    <source>
        <dbReference type="Proteomes" id="UP000218968"/>
    </source>
</evidence>
<organism evidence="3 4">
    <name type="scientific">Luteimonas chenhongjianii</name>
    <dbReference type="NCBI Taxonomy" id="2006110"/>
    <lineage>
        <taxon>Bacteria</taxon>
        <taxon>Pseudomonadati</taxon>
        <taxon>Pseudomonadota</taxon>
        <taxon>Gammaproteobacteria</taxon>
        <taxon>Lysobacterales</taxon>
        <taxon>Lysobacteraceae</taxon>
        <taxon>Luteimonas</taxon>
    </lineage>
</organism>
<dbReference type="OrthoDB" id="6717714at2"/>
<reference evidence="4" key="1">
    <citation type="submission" date="2017-09" db="EMBL/GenBank/DDBJ databases">
        <title>Luteimonas liuhanmingii sp.nov., isolated from the intestinal contents of Tibetan Plateau Pika in Yushu, Qinghai Province, China.</title>
        <authorList>
            <person name="Gui Z."/>
        </authorList>
    </citation>
    <scope>NUCLEOTIDE SEQUENCE [LARGE SCALE GENOMIC DNA]</scope>
    <source>
        <strain evidence="4">100111</strain>
    </source>
</reference>
<keyword evidence="2" id="KW-0472">Membrane</keyword>
<feature type="compositionally biased region" description="Low complexity" evidence="1">
    <location>
        <begin position="119"/>
        <end position="141"/>
    </location>
</feature>
<sequence>MFINCKHCGALVATEPATDLPPERCPRCRGVLRSAASAQQVSVASLLRPAAAGEASASGAADASGRPAPVAAASAADAARERPAAAQADAEAPPTPPTRAAASAATPEPTPEPTPVIPAPARGSADSADHAALASGASPAAPTSPPAAVPAIASSRASPSFVRVGAGTRAAPVDGQRRALSVALVALAVLLGLQIVVADRARLAADPGWRPTLTALCAVLRCSLPPWHEPAALTLLARDVRPDPDQDGRLLAVATFRNDARWAQAWPRLRLTLSDIDGRPVGSRVFAAEDYLETTPTAPTLAPGHSAQVRLHLREPEGAAVSFAFDFL</sequence>
<dbReference type="KEGG" id="lum:CNR27_00145"/>
<keyword evidence="4" id="KW-1185">Reference proteome</keyword>
<evidence type="ECO:0000256" key="2">
    <source>
        <dbReference type="SAM" id="Phobius"/>
    </source>
</evidence>
<name>A0A290XAG4_9GAMM</name>
<dbReference type="InterPro" id="IPR021834">
    <property type="entry name" value="DUF3426"/>
</dbReference>
<dbReference type="RefSeq" id="WP_096296394.1">
    <property type="nucleotide sequence ID" value="NZ_CP023406.1"/>
</dbReference>
<feature type="transmembrane region" description="Helical" evidence="2">
    <location>
        <begin position="179"/>
        <end position="197"/>
    </location>
</feature>
<gene>
    <name evidence="3" type="ORF">CNR27_00145</name>
</gene>
<feature type="compositionally biased region" description="Pro residues" evidence="1">
    <location>
        <begin position="108"/>
        <end position="118"/>
    </location>
</feature>
<dbReference type="EMBL" id="CP023406">
    <property type="protein sequence ID" value="ATD66063.1"/>
    <property type="molecule type" value="Genomic_DNA"/>
</dbReference>
<proteinExistence type="predicted"/>
<keyword evidence="2" id="KW-1133">Transmembrane helix</keyword>
<evidence type="ECO:0000313" key="3">
    <source>
        <dbReference type="EMBL" id="ATD66063.1"/>
    </source>
</evidence>
<keyword evidence="2" id="KW-0812">Transmembrane</keyword>
<evidence type="ECO:0008006" key="5">
    <source>
        <dbReference type="Google" id="ProtNLM"/>
    </source>
</evidence>
<evidence type="ECO:0000256" key="1">
    <source>
        <dbReference type="SAM" id="MobiDB-lite"/>
    </source>
</evidence>
<feature type="compositionally biased region" description="Low complexity" evidence="1">
    <location>
        <begin position="57"/>
        <end position="77"/>
    </location>
</feature>